<accession>A0A384ZSD1</accession>
<organism evidence="1 2">
    <name type="scientific">Vibrio phage YC</name>
    <dbReference type="NCBI Taxonomy" id="2267403"/>
    <lineage>
        <taxon>Viruses</taxon>
        <taxon>Duplodnaviria</taxon>
        <taxon>Heunggongvirae</taxon>
        <taxon>Uroviricota</taxon>
        <taxon>Caudoviricetes</taxon>
        <taxon>Pantevenvirales</taxon>
        <taxon>Ackermannviridae</taxon>
        <taxon>Campanilevirus</taxon>
        <taxon>Campanilevirus YC</taxon>
    </lineage>
</organism>
<dbReference type="GeneID" id="55608628"/>
<dbReference type="Proteomes" id="UP000260311">
    <property type="component" value="Segment"/>
</dbReference>
<sequence>MKYQISGDGVDHINIYSQGQTELGRFLSNMRADYVDFTGTGLDYIGEFTCLEQLWHILKLGNFPSIELIPLIVNDKRPTTYKKISNDIKTRLEHKYDVINVMGDPTSAFVFKTAMRLKLESCPAMAHALVNNQLPLAHYYHHGPMSTKITIPRGDGAEWKYWDVIRAELIEDLEYERLRKDNSEQGPTVAGEYSLKEVTSFLLPA</sequence>
<keyword evidence="2" id="KW-1185">Reference proteome</keyword>
<dbReference type="EMBL" id="MH375644">
    <property type="protein sequence ID" value="AXC34550.1"/>
    <property type="molecule type" value="Genomic_DNA"/>
</dbReference>
<reference evidence="1 2" key="1">
    <citation type="submission" date="2018-05" db="EMBL/GenBank/DDBJ databases">
        <title>The genome of Vibrio coralliilyticus phage YC.</title>
        <authorList>
            <person name="Benler S."/>
        </authorList>
    </citation>
    <scope>NUCLEOTIDE SEQUENCE [LARGE SCALE GENOMIC DNA]</scope>
</reference>
<dbReference type="KEGG" id="vg:55608628"/>
<protein>
    <submittedName>
        <fullName evidence="1">Uncharacterized protein</fullName>
    </submittedName>
</protein>
<evidence type="ECO:0000313" key="2">
    <source>
        <dbReference type="Proteomes" id="UP000260311"/>
    </source>
</evidence>
<evidence type="ECO:0000313" key="1">
    <source>
        <dbReference type="EMBL" id="AXC34550.1"/>
    </source>
</evidence>
<name>A0A384ZSD1_9CAUD</name>
<dbReference type="RefSeq" id="YP_009838396.1">
    <property type="nucleotide sequence ID" value="NC_048709.1"/>
</dbReference>
<proteinExistence type="predicted"/>